<dbReference type="Gene3D" id="1.25.40.10">
    <property type="entry name" value="Tetratricopeptide repeat domain"/>
    <property type="match status" value="2"/>
</dbReference>
<dbReference type="InterPro" id="IPR019734">
    <property type="entry name" value="TPR_rpt"/>
</dbReference>
<dbReference type="PROSITE" id="PS50005">
    <property type="entry name" value="TPR"/>
    <property type="match status" value="1"/>
</dbReference>
<proteinExistence type="predicted"/>
<dbReference type="SUPFAM" id="SSF48452">
    <property type="entry name" value="TPR-like"/>
    <property type="match status" value="1"/>
</dbReference>
<dbReference type="AlphaFoldDB" id="A0AAW6T082"/>
<evidence type="ECO:0000313" key="2">
    <source>
        <dbReference type="EMBL" id="MDH5164455.1"/>
    </source>
</evidence>
<comment type="caution">
    <text evidence="2">The sequence shown here is derived from an EMBL/GenBank/DDBJ whole genome shotgun (WGS) entry which is preliminary data.</text>
</comment>
<name>A0AAW6T082_9BACI</name>
<evidence type="ECO:0000313" key="3">
    <source>
        <dbReference type="Proteomes" id="UP001159179"/>
    </source>
</evidence>
<keyword evidence="1" id="KW-0802">TPR repeat</keyword>
<reference evidence="2" key="1">
    <citation type="submission" date="2023-03" db="EMBL/GenBank/DDBJ databases">
        <title>Bacterial isolates from washroom surfaces on a university campus.</title>
        <authorList>
            <person name="Holman D.B."/>
            <person name="Gzyl K.E."/>
            <person name="Taheri A.E."/>
        </authorList>
    </citation>
    <scope>NUCLEOTIDE SEQUENCE</scope>
    <source>
        <strain evidence="2">RD03</strain>
    </source>
</reference>
<protein>
    <submittedName>
        <fullName evidence="2">Uncharacterized protein</fullName>
    </submittedName>
</protein>
<sequence>MASDSIIFSIIRRISRESSATAKLIDHLAEKIVDLVREDYFLNKRRLVLLIGCSEWIDRPSIRVINRVFKLLPFSHLRMVWTFSDNVPNLKVLENSFSMNDSLKVARGRIFTRLYSEQNPLLLGESEREANFDHTNFKGSGHGLMADAAISLVTQNYENAYLACEIMLNKNKISEETYRIVGLVHANLTLYDKAYEAFKTASEVADTNPKRAHIECLSALLAIKRFYNLEIAKEHYKVALKYVDESDAENRLEKGWILNGLSFMETVLSSKLQGDEKEVLLEGVLKRELKALQLIKNDKGSGPLYLRYNLISNISFLLEIRGDYLNSLETWRRAFTKLIGEDHEFCYRAGMLSWKAGHIDEGISYLNKGLKQAILQRDRLDTECIYYGLGYVHYINKNYKDAAYNFLEGFRCALNLSNWDQAKKHIIGCIVSSKNTGNDQINIGLLTDMISDQPCPNDVLNLLKEDRSYFSDQRFHELLHRPKTKLSSYHPSVDLEAIPEIDMNDFLINKSTVNFKQQIPN</sequence>
<evidence type="ECO:0000256" key="1">
    <source>
        <dbReference type="PROSITE-ProRule" id="PRU00339"/>
    </source>
</evidence>
<dbReference type="EMBL" id="JAROYP010000032">
    <property type="protein sequence ID" value="MDH5164455.1"/>
    <property type="molecule type" value="Genomic_DNA"/>
</dbReference>
<dbReference type="InterPro" id="IPR011990">
    <property type="entry name" value="TPR-like_helical_dom_sf"/>
</dbReference>
<accession>A0AAW6T082</accession>
<dbReference type="Proteomes" id="UP001159179">
    <property type="component" value="Unassembled WGS sequence"/>
</dbReference>
<feature type="repeat" description="TPR" evidence="1">
    <location>
        <begin position="175"/>
        <end position="208"/>
    </location>
</feature>
<gene>
    <name evidence="2" type="ORF">P5X88_26335</name>
</gene>
<organism evidence="2 3">
    <name type="scientific">Heyndrickxia oleronia</name>
    <dbReference type="NCBI Taxonomy" id="38875"/>
    <lineage>
        <taxon>Bacteria</taxon>
        <taxon>Bacillati</taxon>
        <taxon>Bacillota</taxon>
        <taxon>Bacilli</taxon>
        <taxon>Bacillales</taxon>
        <taxon>Bacillaceae</taxon>
        <taxon>Heyndrickxia</taxon>
    </lineage>
</organism>